<dbReference type="Gene3D" id="6.10.140.2220">
    <property type="match status" value="1"/>
</dbReference>
<evidence type="ECO:0000313" key="2">
    <source>
        <dbReference type="Proteomes" id="UP001218218"/>
    </source>
</evidence>
<organism evidence="1 2">
    <name type="scientific">Mycena albidolilacea</name>
    <dbReference type="NCBI Taxonomy" id="1033008"/>
    <lineage>
        <taxon>Eukaryota</taxon>
        <taxon>Fungi</taxon>
        <taxon>Dikarya</taxon>
        <taxon>Basidiomycota</taxon>
        <taxon>Agaricomycotina</taxon>
        <taxon>Agaricomycetes</taxon>
        <taxon>Agaricomycetidae</taxon>
        <taxon>Agaricales</taxon>
        <taxon>Marasmiineae</taxon>
        <taxon>Mycenaceae</taxon>
        <taxon>Mycena</taxon>
    </lineage>
</organism>
<dbReference type="AlphaFoldDB" id="A0AAD6YZX7"/>
<dbReference type="EMBL" id="JARIHO010000121">
    <property type="protein sequence ID" value="KAJ7302053.1"/>
    <property type="molecule type" value="Genomic_DNA"/>
</dbReference>
<keyword evidence="2" id="KW-1185">Reference proteome</keyword>
<reference evidence="1" key="1">
    <citation type="submission" date="2023-03" db="EMBL/GenBank/DDBJ databases">
        <title>Massive genome expansion in bonnet fungi (Mycena s.s.) driven by repeated elements and novel gene families across ecological guilds.</title>
        <authorList>
            <consortium name="Lawrence Berkeley National Laboratory"/>
            <person name="Harder C.B."/>
            <person name="Miyauchi S."/>
            <person name="Viragh M."/>
            <person name="Kuo A."/>
            <person name="Thoen E."/>
            <person name="Andreopoulos B."/>
            <person name="Lu D."/>
            <person name="Skrede I."/>
            <person name="Drula E."/>
            <person name="Henrissat B."/>
            <person name="Morin E."/>
            <person name="Kohler A."/>
            <person name="Barry K."/>
            <person name="LaButti K."/>
            <person name="Morin E."/>
            <person name="Salamov A."/>
            <person name="Lipzen A."/>
            <person name="Mereny Z."/>
            <person name="Hegedus B."/>
            <person name="Baldrian P."/>
            <person name="Stursova M."/>
            <person name="Weitz H."/>
            <person name="Taylor A."/>
            <person name="Grigoriev I.V."/>
            <person name="Nagy L.G."/>
            <person name="Martin F."/>
            <person name="Kauserud H."/>
        </authorList>
    </citation>
    <scope>NUCLEOTIDE SEQUENCE</scope>
    <source>
        <strain evidence="1">CBHHK002</strain>
    </source>
</reference>
<dbReference type="Proteomes" id="UP001218218">
    <property type="component" value="Unassembled WGS sequence"/>
</dbReference>
<protein>
    <submittedName>
        <fullName evidence="1">Uncharacterized protein</fullName>
    </submittedName>
</protein>
<accession>A0AAD6YZX7</accession>
<name>A0AAD6YZX7_9AGAR</name>
<sequence length="77" mass="8897">METVLGNTGAIATTPNFLERKRDHLECESMHLCAGSLCHEEPVLRSKCKTVRYCGQEPCQSWHWKNGHKVRCFKTDY</sequence>
<evidence type="ECO:0000313" key="1">
    <source>
        <dbReference type="EMBL" id="KAJ7302053.1"/>
    </source>
</evidence>
<comment type="caution">
    <text evidence="1">The sequence shown here is derived from an EMBL/GenBank/DDBJ whole genome shotgun (WGS) entry which is preliminary data.</text>
</comment>
<gene>
    <name evidence="1" type="ORF">DFH08DRAFT_93721</name>
</gene>
<proteinExistence type="predicted"/>